<evidence type="ECO:0000313" key="2">
    <source>
        <dbReference type="EMBL" id="OMH27104.1"/>
    </source>
</evidence>
<accession>A0A1R1LHT9</accession>
<sequence>MRHRAVGGPGGGDGGSAVVEFVVLGTLLLVPVVYVILGLGAVQAASFAVVGAADQAAKTIALSEDPATAGGSARAAAATTMADFGFDRAAWTVDVACSAPGCSEPGSRITVTVRLTVPLPMAPVIGGSTLSAASVRSSATEILGRFR</sequence>
<proteinExistence type="predicted"/>
<evidence type="ECO:0000256" key="1">
    <source>
        <dbReference type="SAM" id="Phobius"/>
    </source>
</evidence>
<dbReference type="EMBL" id="MRDE01000017">
    <property type="protein sequence ID" value="OMH27104.1"/>
    <property type="molecule type" value="Genomic_DNA"/>
</dbReference>
<organism evidence="2 3">
    <name type="scientific">Tersicoccus phoenicis</name>
    <dbReference type="NCBI Taxonomy" id="554083"/>
    <lineage>
        <taxon>Bacteria</taxon>
        <taxon>Bacillati</taxon>
        <taxon>Actinomycetota</taxon>
        <taxon>Actinomycetes</taxon>
        <taxon>Micrococcales</taxon>
        <taxon>Micrococcaceae</taxon>
        <taxon>Tersicoccus</taxon>
    </lineage>
</organism>
<dbReference type="AlphaFoldDB" id="A0A1R1LHT9"/>
<keyword evidence="1" id="KW-0812">Transmembrane</keyword>
<protein>
    <recommendedName>
        <fullName evidence="4">Pilus assembly protein TadE</fullName>
    </recommendedName>
</protein>
<dbReference type="STRING" id="554083.BKD30_04150"/>
<keyword evidence="1" id="KW-0472">Membrane</keyword>
<reference evidence="2 3" key="1">
    <citation type="submission" date="2016-12" db="EMBL/GenBank/DDBJ databases">
        <title>Draft genome of Tersicoccus phoenicis 1P05MA.</title>
        <authorList>
            <person name="Nakajima Y."/>
            <person name="Yoshizawa S."/>
            <person name="Nakamura K."/>
            <person name="Ogura Y."/>
            <person name="Hayashi T."/>
            <person name="Kogure K."/>
        </authorList>
    </citation>
    <scope>NUCLEOTIDE SEQUENCE [LARGE SCALE GENOMIC DNA]</scope>
    <source>
        <strain evidence="2 3">1p05MA</strain>
    </source>
</reference>
<gene>
    <name evidence="2" type="ORF">BKD30_04150</name>
</gene>
<keyword evidence="3" id="KW-1185">Reference proteome</keyword>
<name>A0A1R1LHT9_9MICC</name>
<evidence type="ECO:0000313" key="3">
    <source>
        <dbReference type="Proteomes" id="UP000187085"/>
    </source>
</evidence>
<dbReference type="Proteomes" id="UP000187085">
    <property type="component" value="Unassembled WGS sequence"/>
</dbReference>
<feature type="transmembrane region" description="Helical" evidence="1">
    <location>
        <begin position="21"/>
        <end position="42"/>
    </location>
</feature>
<evidence type="ECO:0008006" key="4">
    <source>
        <dbReference type="Google" id="ProtNLM"/>
    </source>
</evidence>
<keyword evidence="1" id="KW-1133">Transmembrane helix</keyword>
<comment type="caution">
    <text evidence="2">The sequence shown here is derived from an EMBL/GenBank/DDBJ whole genome shotgun (WGS) entry which is preliminary data.</text>
</comment>